<keyword evidence="4" id="KW-1185">Reference proteome</keyword>
<evidence type="ECO:0000313" key="4">
    <source>
        <dbReference type="Proteomes" id="UP000238479"/>
    </source>
</evidence>
<sequence length="325" mass="36157">MALRQLFIQGTYLRLSPIRFLKALRVFRRLTMAAVLLCFLLMYHLNPTLAASGGSVGGDSWSDSDSDSDSDSHLYSSDSDSWSHPSSSPSKTNSPEERKGQAVFCLLIMGAIVVLAFTCSSRSTATVVKLQVGLLSTARTLLKDLDQIAETADTSTRKDLSRVLTEATAALLRHPHHCISGYSSVAPKETVKDAQKCFNQVSLEERAKFEEETLVNVNNIKRKSTTKRPKGLHNQYIVVCFVFDLILEARDILLVFAVTILVGVKGMHKFPGINDNSDLNEALQNLRSIPSRDLLAVRVLWTPQQENDTLSEQELLKDYPLLKQF</sequence>
<keyword evidence="2" id="KW-0472">Membrane</keyword>
<protein>
    <submittedName>
        <fullName evidence="3">Uncharacterized protein</fullName>
    </submittedName>
</protein>
<feature type="region of interest" description="Disordered" evidence="1">
    <location>
        <begin position="60"/>
        <end position="96"/>
    </location>
</feature>
<dbReference type="EMBL" id="PDCK01000041">
    <property type="protein sequence ID" value="PRQ41922.1"/>
    <property type="molecule type" value="Genomic_DNA"/>
</dbReference>
<organism evidence="3 4">
    <name type="scientific">Rosa chinensis</name>
    <name type="common">China rose</name>
    <dbReference type="NCBI Taxonomy" id="74649"/>
    <lineage>
        <taxon>Eukaryota</taxon>
        <taxon>Viridiplantae</taxon>
        <taxon>Streptophyta</taxon>
        <taxon>Embryophyta</taxon>
        <taxon>Tracheophyta</taxon>
        <taxon>Spermatophyta</taxon>
        <taxon>Magnoliopsida</taxon>
        <taxon>eudicotyledons</taxon>
        <taxon>Gunneridae</taxon>
        <taxon>Pentapetalae</taxon>
        <taxon>rosids</taxon>
        <taxon>fabids</taxon>
        <taxon>Rosales</taxon>
        <taxon>Rosaceae</taxon>
        <taxon>Rosoideae</taxon>
        <taxon>Rosoideae incertae sedis</taxon>
        <taxon>Rosa</taxon>
    </lineage>
</organism>
<dbReference type="Gramene" id="PRQ41922">
    <property type="protein sequence ID" value="PRQ41922"/>
    <property type="gene ID" value="RchiOBHm_Chr3g0452011"/>
</dbReference>
<dbReference type="AlphaFoldDB" id="A0A2P6R684"/>
<dbReference type="OMA" id="IHRNDIH"/>
<dbReference type="Proteomes" id="UP000238479">
    <property type="component" value="Chromosome 3"/>
</dbReference>
<dbReference type="InterPro" id="IPR010903">
    <property type="entry name" value="DUF1517"/>
</dbReference>
<keyword evidence="2" id="KW-0812">Transmembrane</keyword>
<dbReference type="GO" id="GO:0009507">
    <property type="term" value="C:chloroplast"/>
    <property type="evidence" value="ECO:0007669"/>
    <property type="project" value="TreeGrafter"/>
</dbReference>
<dbReference type="STRING" id="74649.A0A2P6R684"/>
<proteinExistence type="predicted"/>
<dbReference type="Pfam" id="PF07466">
    <property type="entry name" value="DUF1517"/>
    <property type="match status" value="1"/>
</dbReference>
<name>A0A2P6R684_ROSCH</name>
<feature type="compositionally biased region" description="Low complexity" evidence="1">
    <location>
        <begin position="73"/>
        <end position="90"/>
    </location>
</feature>
<feature type="transmembrane region" description="Helical" evidence="2">
    <location>
        <begin position="100"/>
        <end position="119"/>
    </location>
</feature>
<dbReference type="InterPro" id="IPR053023">
    <property type="entry name" value="FLAP_modulator"/>
</dbReference>
<evidence type="ECO:0000313" key="3">
    <source>
        <dbReference type="EMBL" id="PRQ41922.1"/>
    </source>
</evidence>
<evidence type="ECO:0000256" key="2">
    <source>
        <dbReference type="SAM" id="Phobius"/>
    </source>
</evidence>
<comment type="caution">
    <text evidence="3">The sequence shown here is derived from an EMBL/GenBank/DDBJ whole genome shotgun (WGS) entry which is preliminary data.</text>
</comment>
<dbReference type="PANTHER" id="PTHR33975:SF2">
    <property type="entry name" value="MYELIN-ASSOCIATED OLIGODENDROCYTE BASIC PROTEIN"/>
    <property type="match status" value="1"/>
</dbReference>
<accession>A0A2P6R684</accession>
<dbReference type="PANTHER" id="PTHR33975">
    <property type="entry name" value="MYELIN-ASSOCIATED OLIGODENDROCYTE BASIC PROTEIN"/>
    <property type="match status" value="1"/>
</dbReference>
<evidence type="ECO:0000256" key="1">
    <source>
        <dbReference type="SAM" id="MobiDB-lite"/>
    </source>
</evidence>
<gene>
    <name evidence="3" type="ORF">RchiOBHm_Chr3g0452011</name>
</gene>
<reference evidence="3 4" key="1">
    <citation type="journal article" date="2018" name="Nat. Genet.">
        <title>The Rosa genome provides new insights in the design of modern roses.</title>
        <authorList>
            <person name="Bendahmane M."/>
        </authorList>
    </citation>
    <scope>NUCLEOTIDE SEQUENCE [LARGE SCALE GENOMIC DNA]</scope>
    <source>
        <strain evidence="4">cv. Old Blush</strain>
    </source>
</reference>
<keyword evidence="2" id="KW-1133">Transmembrane helix</keyword>
<dbReference type="PIRSF" id="PIRSF037221">
    <property type="entry name" value="DUF1517"/>
    <property type="match status" value="1"/>
</dbReference>